<sequence length="149" mass="17503">MGEIREVAVSKIKIVKLIQENSNSIANSMIIQNLLEKYNYLEEIEDELKVKLQKLIRTSPEPYKTYFKDILKTINRIDNPQDEIIIQIFFRSIQIGVENRKSNGLLKFFDIHGPYQKWKIREGIKRYKEEQARLISLPLKENAHTAGTV</sequence>
<organism evidence="1 2">
    <name type="scientific">Marinitoga piezophila (strain DSM 14283 / JCM 11233 / KA3)</name>
    <dbReference type="NCBI Taxonomy" id="443254"/>
    <lineage>
        <taxon>Bacteria</taxon>
        <taxon>Thermotogati</taxon>
        <taxon>Thermotogota</taxon>
        <taxon>Thermotogae</taxon>
        <taxon>Petrotogales</taxon>
        <taxon>Petrotogaceae</taxon>
        <taxon>Marinitoga</taxon>
    </lineage>
</organism>
<dbReference type="STRING" id="443254.Marpi_0299"/>
<dbReference type="Proteomes" id="UP000007161">
    <property type="component" value="Chromosome"/>
</dbReference>
<reference evidence="2" key="2">
    <citation type="submission" date="2012-01" db="EMBL/GenBank/DDBJ databases">
        <title>Complete sequence of chromosome of Marinitoga piezophila KA3.</title>
        <authorList>
            <person name="Lucas S."/>
            <person name="Han J."/>
            <person name="Lapidus A."/>
            <person name="Cheng J.-F."/>
            <person name="Goodwin L."/>
            <person name="Pitluck S."/>
            <person name="Peters L."/>
            <person name="Mikhailova N."/>
            <person name="Teshima H."/>
            <person name="Detter J.C."/>
            <person name="Han C."/>
            <person name="Tapia R."/>
            <person name="Land M."/>
            <person name="Hauser L."/>
            <person name="Kyrpides N."/>
            <person name="Ivanova N."/>
            <person name="Pagani I."/>
            <person name="Jebbar M."/>
            <person name="Vannier P."/>
            <person name="Oger P."/>
            <person name="Cario A."/>
            <person name="Bartlett D."/>
            <person name="Noll K.M."/>
            <person name="Woyke T."/>
        </authorList>
    </citation>
    <scope>NUCLEOTIDE SEQUENCE [LARGE SCALE GENOMIC DNA]</scope>
    <source>
        <strain evidence="2">DSM 14283 / JCM 11233 / KA3</strain>
    </source>
</reference>
<gene>
    <name evidence="1" type="ordered locus">Marpi_0299</name>
</gene>
<proteinExistence type="predicted"/>
<dbReference type="RefSeq" id="WP_014295822.1">
    <property type="nucleotide sequence ID" value="NC_016751.1"/>
</dbReference>
<protein>
    <submittedName>
        <fullName evidence="1">Uncharacterized protein</fullName>
    </submittedName>
</protein>
<dbReference type="HOGENOM" id="CLU_1747449_0_0_0"/>
<name>H2J422_MARPK</name>
<dbReference type="KEGG" id="mpz:Marpi_0299"/>
<dbReference type="EMBL" id="CP003257">
    <property type="protein sequence ID" value="AEX84750.1"/>
    <property type="molecule type" value="Genomic_DNA"/>
</dbReference>
<keyword evidence="2" id="KW-1185">Reference proteome</keyword>
<evidence type="ECO:0000313" key="1">
    <source>
        <dbReference type="EMBL" id="AEX84750.1"/>
    </source>
</evidence>
<dbReference type="AlphaFoldDB" id="H2J422"/>
<reference evidence="1 2" key="1">
    <citation type="journal article" date="2012" name="J. Bacteriol.">
        <title>Complete Genome Sequence of the Thermophilic, Piezophilic, Heterotrophic Bacterium Marinitoga piezophila KA3.</title>
        <authorList>
            <person name="Lucas S."/>
            <person name="Han J."/>
            <person name="Lapidus A."/>
            <person name="Cheng J.F."/>
            <person name="Goodwin L.A."/>
            <person name="Pitluck S."/>
            <person name="Peters L."/>
            <person name="Mikhailova N."/>
            <person name="Teshima H."/>
            <person name="Detter J.C."/>
            <person name="Han C."/>
            <person name="Tapia R."/>
            <person name="Land M."/>
            <person name="Hauser L."/>
            <person name="Kyrpides N.C."/>
            <person name="Ivanova N."/>
            <person name="Pagani I."/>
            <person name="Vannier P."/>
            <person name="Oger P."/>
            <person name="Bartlett D.H."/>
            <person name="Noll K.M."/>
            <person name="Woyke T."/>
            <person name="Jebbar M."/>
        </authorList>
    </citation>
    <scope>NUCLEOTIDE SEQUENCE [LARGE SCALE GENOMIC DNA]</scope>
    <source>
        <strain evidence="2">DSM 14283 / JCM 11233 / KA3</strain>
    </source>
</reference>
<dbReference type="OrthoDB" id="48810at2"/>
<evidence type="ECO:0000313" key="2">
    <source>
        <dbReference type="Proteomes" id="UP000007161"/>
    </source>
</evidence>
<accession>H2J422</accession>